<dbReference type="InterPro" id="IPR001650">
    <property type="entry name" value="Helicase_C-like"/>
</dbReference>
<reference evidence="7" key="1">
    <citation type="submission" date="2020-05" db="EMBL/GenBank/DDBJ databases">
        <authorList>
            <person name="Chiriac C."/>
            <person name="Salcher M."/>
            <person name="Ghai R."/>
            <person name="Kavagutti S V."/>
        </authorList>
    </citation>
    <scope>NUCLEOTIDE SEQUENCE</scope>
</reference>
<dbReference type="InterPro" id="IPR027417">
    <property type="entry name" value="P-loop_NTPase"/>
</dbReference>
<protein>
    <submittedName>
        <fullName evidence="7">SSL2 DNA or RNA helicases of superfamily II</fullName>
    </submittedName>
</protein>
<evidence type="ECO:0000256" key="2">
    <source>
        <dbReference type="ARBA" id="ARBA00022801"/>
    </source>
</evidence>
<feature type="domain" description="Helicase C-terminal" evidence="6">
    <location>
        <begin position="335"/>
        <end position="485"/>
    </location>
</feature>
<dbReference type="PANTHER" id="PTHR11274:SF0">
    <property type="entry name" value="GENERAL TRANSCRIPTION AND DNA REPAIR FACTOR IIH HELICASE SUBUNIT XPB"/>
    <property type="match status" value="1"/>
</dbReference>
<dbReference type="GO" id="GO:0016787">
    <property type="term" value="F:hydrolase activity"/>
    <property type="evidence" value="ECO:0007669"/>
    <property type="project" value="UniProtKB-KW"/>
</dbReference>
<dbReference type="Pfam" id="PF04851">
    <property type="entry name" value="ResIII"/>
    <property type="match status" value="1"/>
</dbReference>
<dbReference type="PROSITE" id="PS51192">
    <property type="entry name" value="HELICASE_ATP_BIND_1"/>
    <property type="match status" value="1"/>
</dbReference>
<dbReference type="Gene3D" id="3.40.50.300">
    <property type="entry name" value="P-loop containing nucleotide triphosphate hydrolases"/>
    <property type="match status" value="2"/>
</dbReference>
<dbReference type="InterPro" id="IPR050615">
    <property type="entry name" value="ATP-dep_DNA_Helicase"/>
</dbReference>
<sequence>MIKFDYDEKKKLGIISGDLFDEIREHFSVKNEAAHFMRRRGRFMPSRTYAITPTGRFEPCLFVEIKKFLTSQQYVGKIEYNKNIFEQVVPARHGWHQQLDFKNEIYPLKLELRDYQRDIVNECLFRGRGTIILATAGGKTLTSASLISKIHQLYMSLYNKQSFKCLFIVPDRGLASQTYQDFIDYGVPFSTSMWTGDDELNLSTDVIVSNLGILQSKNSNLDWLEDIDLLIIDECHRLRKGNKVNDILKKIKTPYRFGFTGTMPEENLDQWNIIGKIGPVIYEKNSFDLRQENYVSNASIQIIKLLHKNVPVQTPGGNAYREEIEYLTTNKFRNNIIAKLAKGLQQNVLIMVDFIQHGELLFDIVKEMMSEKQCFFIRGEVEIEERDKVRQLMEISKDVVVIAISKIFSTGINIKNLHYIVFACGGKAKIKIVQSIGRGLRLHKEKSKLIIFDIADDLRYSAVHALKRQTLYEKERINYAYKEIEEK</sequence>
<gene>
    <name evidence="7" type="ORF">UFOVP760_183</name>
</gene>
<evidence type="ECO:0000259" key="6">
    <source>
        <dbReference type="PROSITE" id="PS51194"/>
    </source>
</evidence>
<dbReference type="InterPro" id="IPR014001">
    <property type="entry name" value="Helicase_ATP-bd"/>
</dbReference>
<dbReference type="Pfam" id="PF00271">
    <property type="entry name" value="Helicase_C"/>
    <property type="match status" value="1"/>
</dbReference>
<evidence type="ECO:0000313" key="7">
    <source>
        <dbReference type="EMBL" id="CAB5226407.1"/>
    </source>
</evidence>
<feature type="domain" description="Helicase ATP-binding" evidence="5">
    <location>
        <begin position="120"/>
        <end position="281"/>
    </location>
</feature>
<dbReference type="PANTHER" id="PTHR11274">
    <property type="entry name" value="RAD25/XP-B DNA REPAIR HELICASE"/>
    <property type="match status" value="1"/>
</dbReference>
<proteinExistence type="predicted"/>
<evidence type="ECO:0000256" key="4">
    <source>
        <dbReference type="ARBA" id="ARBA00022840"/>
    </source>
</evidence>
<keyword evidence="3 7" id="KW-0347">Helicase</keyword>
<dbReference type="GO" id="GO:0003677">
    <property type="term" value="F:DNA binding"/>
    <property type="evidence" value="ECO:0007669"/>
    <property type="project" value="InterPro"/>
</dbReference>
<dbReference type="PROSITE" id="PS51194">
    <property type="entry name" value="HELICASE_CTER"/>
    <property type="match status" value="1"/>
</dbReference>
<dbReference type="EMBL" id="LR798360">
    <property type="protein sequence ID" value="CAB5226407.1"/>
    <property type="molecule type" value="Genomic_DNA"/>
</dbReference>
<evidence type="ECO:0000259" key="5">
    <source>
        <dbReference type="PROSITE" id="PS51192"/>
    </source>
</evidence>
<dbReference type="InterPro" id="IPR006935">
    <property type="entry name" value="Helicase/UvrB_N"/>
</dbReference>
<dbReference type="GO" id="GO:0005524">
    <property type="term" value="F:ATP binding"/>
    <property type="evidence" value="ECO:0007669"/>
    <property type="project" value="UniProtKB-KW"/>
</dbReference>
<evidence type="ECO:0000256" key="1">
    <source>
        <dbReference type="ARBA" id="ARBA00022741"/>
    </source>
</evidence>
<keyword evidence="4" id="KW-0067">ATP-binding</keyword>
<accession>A0A6J7X9I4</accession>
<keyword evidence="2" id="KW-0378">Hydrolase</keyword>
<keyword evidence="1" id="KW-0547">Nucleotide-binding</keyword>
<evidence type="ECO:0000256" key="3">
    <source>
        <dbReference type="ARBA" id="ARBA00022806"/>
    </source>
</evidence>
<dbReference type="GO" id="GO:0004386">
    <property type="term" value="F:helicase activity"/>
    <property type="evidence" value="ECO:0007669"/>
    <property type="project" value="UniProtKB-KW"/>
</dbReference>
<organism evidence="7">
    <name type="scientific">uncultured Caudovirales phage</name>
    <dbReference type="NCBI Taxonomy" id="2100421"/>
    <lineage>
        <taxon>Viruses</taxon>
        <taxon>Duplodnaviria</taxon>
        <taxon>Heunggongvirae</taxon>
        <taxon>Uroviricota</taxon>
        <taxon>Caudoviricetes</taxon>
        <taxon>Peduoviridae</taxon>
        <taxon>Maltschvirus</taxon>
        <taxon>Maltschvirus maltsch</taxon>
    </lineage>
</organism>
<name>A0A6J7X9I4_9CAUD</name>
<dbReference type="SMART" id="SM00487">
    <property type="entry name" value="DEXDc"/>
    <property type="match status" value="1"/>
</dbReference>
<dbReference type="SUPFAM" id="SSF52540">
    <property type="entry name" value="P-loop containing nucleoside triphosphate hydrolases"/>
    <property type="match status" value="2"/>
</dbReference>